<dbReference type="AlphaFoldDB" id="A0AAE0KDR3"/>
<reference evidence="2" key="2">
    <citation type="submission" date="2023-06" db="EMBL/GenBank/DDBJ databases">
        <authorList>
            <consortium name="Lawrence Berkeley National Laboratory"/>
            <person name="Haridas S."/>
            <person name="Hensen N."/>
            <person name="Bonometti L."/>
            <person name="Westerberg I."/>
            <person name="Brannstrom I.O."/>
            <person name="Guillou S."/>
            <person name="Cros-Aarteil S."/>
            <person name="Calhoun S."/>
            <person name="Kuo A."/>
            <person name="Mondo S."/>
            <person name="Pangilinan J."/>
            <person name="Riley R."/>
            <person name="LaButti K."/>
            <person name="Andreopoulos B."/>
            <person name="Lipzen A."/>
            <person name="Chen C."/>
            <person name="Yanf M."/>
            <person name="Daum C."/>
            <person name="Ng V."/>
            <person name="Clum A."/>
            <person name="Steindorff A."/>
            <person name="Ohm R."/>
            <person name="Martin F."/>
            <person name="Silar P."/>
            <person name="Natvig D."/>
            <person name="Lalanne C."/>
            <person name="Gautier V."/>
            <person name="Ament-velasquez S.L."/>
            <person name="Kruys A."/>
            <person name="Hutchinson M.I."/>
            <person name="Powell A.J."/>
            <person name="Barry K."/>
            <person name="Miller A.N."/>
            <person name="Grigoriev I.V."/>
            <person name="Debuchy R."/>
            <person name="Gladieux P."/>
            <person name="Thoren M.H."/>
            <person name="Johannesson H."/>
        </authorList>
    </citation>
    <scope>NUCLEOTIDE SEQUENCE</scope>
    <source>
        <strain evidence="2">CBS 232.78</strain>
    </source>
</reference>
<dbReference type="EMBL" id="JAULSW010000007">
    <property type="protein sequence ID" value="KAK3374659.1"/>
    <property type="molecule type" value="Genomic_DNA"/>
</dbReference>
<organism evidence="2 3">
    <name type="scientific">Podospora didyma</name>
    <dbReference type="NCBI Taxonomy" id="330526"/>
    <lineage>
        <taxon>Eukaryota</taxon>
        <taxon>Fungi</taxon>
        <taxon>Dikarya</taxon>
        <taxon>Ascomycota</taxon>
        <taxon>Pezizomycotina</taxon>
        <taxon>Sordariomycetes</taxon>
        <taxon>Sordariomycetidae</taxon>
        <taxon>Sordariales</taxon>
        <taxon>Podosporaceae</taxon>
        <taxon>Podospora</taxon>
    </lineage>
</organism>
<accession>A0AAE0KDR3</accession>
<evidence type="ECO:0008006" key="4">
    <source>
        <dbReference type="Google" id="ProtNLM"/>
    </source>
</evidence>
<feature type="signal peptide" evidence="1">
    <location>
        <begin position="1"/>
        <end position="23"/>
    </location>
</feature>
<dbReference type="Proteomes" id="UP001285441">
    <property type="component" value="Unassembled WGS sequence"/>
</dbReference>
<protein>
    <recommendedName>
        <fullName evidence="4">Ubiquitin 3 binding protein But2 C-terminal domain-containing protein</fullName>
    </recommendedName>
</protein>
<proteinExistence type="predicted"/>
<evidence type="ECO:0000313" key="3">
    <source>
        <dbReference type="Proteomes" id="UP001285441"/>
    </source>
</evidence>
<evidence type="ECO:0000313" key="2">
    <source>
        <dbReference type="EMBL" id="KAK3374659.1"/>
    </source>
</evidence>
<keyword evidence="3" id="KW-1185">Reference proteome</keyword>
<reference evidence="2" key="1">
    <citation type="journal article" date="2023" name="Mol. Phylogenet. Evol.">
        <title>Genome-scale phylogeny and comparative genomics of the fungal order Sordariales.</title>
        <authorList>
            <person name="Hensen N."/>
            <person name="Bonometti L."/>
            <person name="Westerberg I."/>
            <person name="Brannstrom I.O."/>
            <person name="Guillou S."/>
            <person name="Cros-Aarteil S."/>
            <person name="Calhoun S."/>
            <person name="Haridas S."/>
            <person name="Kuo A."/>
            <person name="Mondo S."/>
            <person name="Pangilinan J."/>
            <person name="Riley R."/>
            <person name="LaButti K."/>
            <person name="Andreopoulos B."/>
            <person name="Lipzen A."/>
            <person name="Chen C."/>
            <person name="Yan M."/>
            <person name="Daum C."/>
            <person name="Ng V."/>
            <person name="Clum A."/>
            <person name="Steindorff A."/>
            <person name="Ohm R.A."/>
            <person name="Martin F."/>
            <person name="Silar P."/>
            <person name="Natvig D.O."/>
            <person name="Lalanne C."/>
            <person name="Gautier V."/>
            <person name="Ament-Velasquez S.L."/>
            <person name="Kruys A."/>
            <person name="Hutchinson M.I."/>
            <person name="Powell A.J."/>
            <person name="Barry K."/>
            <person name="Miller A.N."/>
            <person name="Grigoriev I.V."/>
            <person name="Debuchy R."/>
            <person name="Gladieux P."/>
            <person name="Hiltunen Thoren M."/>
            <person name="Johannesson H."/>
        </authorList>
    </citation>
    <scope>NUCLEOTIDE SEQUENCE</scope>
    <source>
        <strain evidence="2">CBS 232.78</strain>
    </source>
</reference>
<comment type="caution">
    <text evidence="2">The sequence shown here is derived from an EMBL/GenBank/DDBJ whole genome shotgun (WGS) entry which is preliminary data.</text>
</comment>
<evidence type="ECO:0000256" key="1">
    <source>
        <dbReference type="SAM" id="SignalP"/>
    </source>
</evidence>
<gene>
    <name evidence="2" type="ORF">B0H63DRAFT_480704</name>
</gene>
<keyword evidence="1" id="KW-0732">Signal</keyword>
<feature type="chain" id="PRO_5041993478" description="Ubiquitin 3 binding protein But2 C-terminal domain-containing protein" evidence="1">
    <location>
        <begin position="24"/>
        <end position="208"/>
    </location>
</feature>
<sequence length="208" mass="22020">MMFPPISFLTATVTALFVIAALAAPNDTSLAVKPWEISGVGTHSPSGYPANAPYSTLFVSISDPNHIVLGSTRFGDAAFPPSSVNCTVRWLGALENPYGWVNTCTDINHGKWTVEILPGVVTTSGPQSYSSPTTNFVLRFTLSEAVVLMTGTIYERFVGTAAFAVGDNMSGSCGGSGVCNWGLKETVVRPVLVNQTLVETRCLFGSCE</sequence>
<name>A0AAE0KDR3_9PEZI</name>